<evidence type="ECO:0000313" key="5">
    <source>
        <dbReference type="Proteomes" id="UP001476798"/>
    </source>
</evidence>
<evidence type="ECO:0000313" key="4">
    <source>
        <dbReference type="EMBL" id="MEQ2185120.1"/>
    </source>
</evidence>
<dbReference type="InterPro" id="IPR009057">
    <property type="entry name" value="Homeodomain-like_sf"/>
</dbReference>
<comment type="caution">
    <text evidence="4">The sequence shown here is derived from an EMBL/GenBank/DDBJ whole genome shotgun (WGS) entry which is preliminary data.</text>
</comment>
<name>A0ABV0PNP0_9TELE</name>
<dbReference type="PROSITE" id="PS50071">
    <property type="entry name" value="HOMEOBOX_2"/>
    <property type="match status" value="1"/>
</dbReference>
<accession>A0ABV0PNP0</accession>
<dbReference type="SUPFAM" id="SSF46689">
    <property type="entry name" value="Homeodomain-like"/>
    <property type="match status" value="1"/>
</dbReference>
<gene>
    <name evidence="4" type="ORF">GOODEAATRI_014954</name>
</gene>
<reference evidence="4 5" key="1">
    <citation type="submission" date="2021-06" db="EMBL/GenBank/DDBJ databases">
        <authorList>
            <person name="Palmer J.M."/>
        </authorList>
    </citation>
    <scope>NUCLEOTIDE SEQUENCE [LARGE SCALE GENOMIC DNA]</scope>
    <source>
        <strain evidence="4 5">GA_2019</strain>
        <tissue evidence="4">Muscle</tissue>
    </source>
</reference>
<organism evidence="4 5">
    <name type="scientific">Goodea atripinnis</name>
    <dbReference type="NCBI Taxonomy" id="208336"/>
    <lineage>
        <taxon>Eukaryota</taxon>
        <taxon>Metazoa</taxon>
        <taxon>Chordata</taxon>
        <taxon>Craniata</taxon>
        <taxon>Vertebrata</taxon>
        <taxon>Euteleostomi</taxon>
        <taxon>Actinopterygii</taxon>
        <taxon>Neopterygii</taxon>
        <taxon>Teleostei</taxon>
        <taxon>Neoteleostei</taxon>
        <taxon>Acanthomorphata</taxon>
        <taxon>Ovalentaria</taxon>
        <taxon>Atherinomorphae</taxon>
        <taxon>Cyprinodontiformes</taxon>
        <taxon>Goodeidae</taxon>
        <taxon>Goodea</taxon>
    </lineage>
</organism>
<feature type="DNA-binding region" description="Homeobox" evidence="1">
    <location>
        <begin position="22"/>
        <end position="47"/>
    </location>
</feature>
<evidence type="ECO:0000259" key="3">
    <source>
        <dbReference type="PROSITE" id="PS50071"/>
    </source>
</evidence>
<evidence type="ECO:0000256" key="2">
    <source>
        <dbReference type="SAM" id="MobiDB-lite"/>
    </source>
</evidence>
<feature type="domain" description="Homeobox" evidence="3">
    <location>
        <begin position="20"/>
        <end position="46"/>
    </location>
</feature>
<dbReference type="CDD" id="cd00086">
    <property type="entry name" value="homeodomain"/>
    <property type="match status" value="1"/>
</dbReference>
<sequence length="153" mass="16947">TGLTLEGALPSDQDCQPKPAKRARTSFTAEQLQVWFQNCRARHKKQPPQSSFPQSAPLSRMPPSLPEDLHYSSFSSPDRPHLLALHGYLDGQCPACIVSAIFKKMVFIIISSPLLRPHRPKPLDSSVHLFAAASHQPLTCSTYFSVVIAVKML</sequence>
<keyword evidence="5" id="KW-1185">Reference proteome</keyword>
<evidence type="ECO:0000256" key="1">
    <source>
        <dbReference type="PROSITE-ProRule" id="PRU00108"/>
    </source>
</evidence>
<protein>
    <recommendedName>
        <fullName evidence="3">Homeobox domain-containing protein</fullName>
    </recommendedName>
</protein>
<dbReference type="Gene3D" id="1.10.10.60">
    <property type="entry name" value="Homeodomain-like"/>
    <property type="match status" value="1"/>
</dbReference>
<dbReference type="EMBL" id="JAHRIO010081044">
    <property type="protein sequence ID" value="MEQ2185120.1"/>
    <property type="molecule type" value="Genomic_DNA"/>
</dbReference>
<dbReference type="Proteomes" id="UP001476798">
    <property type="component" value="Unassembled WGS sequence"/>
</dbReference>
<dbReference type="InterPro" id="IPR001356">
    <property type="entry name" value="HD"/>
</dbReference>
<comment type="subcellular location">
    <subcellularLocation>
        <location evidence="1">Nucleus</location>
    </subcellularLocation>
</comment>
<keyword evidence="1" id="KW-0539">Nucleus</keyword>
<proteinExistence type="predicted"/>
<keyword evidence="1" id="KW-0238">DNA-binding</keyword>
<keyword evidence="1" id="KW-0371">Homeobox</keyword>
<feature type="non-terminal residue" evidence="4">
    <location>
        <position position="1"/>
    </location>
</feature>
<feature type="region of interest" description="Disordered" evidence="2">
    <location>
        <begin position="1"/>
        <end position="23"/>
    </location>
</feature>
<feature type="region of interest" description="Disordered" evidence="2">
    <location>
        <begin position="41"/>
        <end position="64"/>
    </location>
</feature>